<comment type="caution">
    <text evidence="2">The sequence shown here is derived from an EMBL/GenBank/DDBJ whole genome shotgun (WGS) entry which is preliminary data.</text>
</comment>
<name>A0ABP8G2Y3_9BACT</name>
<dbReference type="Gene3D" id="3.10.20.480">
    <property type="entry name" value="Antirestriction protein ArdA, domain 1"/>
    <property type="match status" value="1"/>
</dbReference>
<organism evidence="2 3">
    <name type="scientific">Compostibacter hankyongensis</name>
    <dbReference type="NCBI Taxonomy" id="1007089"/>
    <lineage>
        <taxon>Bacteria</taxon>
        <taxon>Pseudomonadati</taxon>
        <taxon>Bacteroidota</taxon>
        <taxon>Chitinophagia</taxon>
        <taxon>Chitinophagales</taxon>
        <taxon>Chitinophagaceae</taxon>
        <taxon>Compostibacter</taxon>
    </lineage>
</organism>
<dbReference type="Pfam" id="PF07275">
    <property type="entry name" value="ArdA"/>
    <property type="match status" value="1"/>
</dbReference>
<gene>
    <name evidence="2" type="ORF">GCM10023143_28170</name>
</gene>
<dbReference type="InterPro" id="IPR041893">
    <property type="entry name" value="ArdA_dom3"/>
</dbReference>
<dbReference type="InterPro" id="IPR041895">
    <property type="entry name" value="ArdA_dom1"/>
</dbReference>
<dbReference type="InterPro" id="IPR009899">
    <property type="entry name" value="ArdA"/>
</dbReference>
<dbReference type="Proteomes" id="UP001501207">
    <property type="component" value="Unassembled WGS sequence"/>
</dbReference>
<accession>A0ABP8G2Y3</accession>
<evidence type="ECO:0000313" key="2">
    <source>
        <dbReference type="EMBL" id="GAA4316308.1"/>
    </source>
</evidence>
<protein>
    <submittedName>
        <fullName evidence="2">Antirestriction protein ArdA</fullName>
    </submittedName>
</protein>
<sequence>MSGMRNTSIENGIETKQQHHLSLPNNSKNLIQNSKEMTHQINTSEARVYVGTYAKYNDGSIFGEWLTLSDYTDKEEFYDACRELHEDEEDPEFMFQDYENIPNGLIGESWISDSIFEVLEALEAMDESRQEAFLIWCDNGHRKLSEGDIDDLISDFDDDYIGEYKDEEDFAYEQVEQMDLPEFAKTYFDYEAYARDLFSGDYWSNSGHVFYNS</sequence>
<evidence type="ECO:0000256" key="1">
    <source>
        <dbReference type="SAM" id="MobiDB-lite"/>
    </source>
</evidence>
<evidence type="ECO:0000313" key="3">
    <source>
        <dbReference type="Proteomes" id="UP001501207"/>
    </source>
</evidence>
<feature type="compositionally biased region" description="Polar residues" evidence="1">
    <location>
        <begin position="1"/>
        <end position="10"/>
    </location>
</feature>
<proteinExistence type="predicted"/>
<feature type="region of interest" description="Disordered" evidence="1">
    <location>
        <begin position="1"/>
        <end position="27"/>
    </location>
</feature>
<dbReference type="EMBL" id="BAABFN010000007">
    <property type="protein sequence ID" value="GAA4316308.1"/>
    <property type="molecule type" value="Genomic_DNA"/>
</dbReference>
<keyword evidence="3" id="KW-1185">Reference proteome</keyword>
<dbReference type="Gene3D" id="1.10.10.1190">
    <property type="entry name" value="Antirestriction protein ArdA, domain 3"/>
    <property type="match status" value="1"/>
</dbReference>
<reference evidence="3" key="1">
    <citation type="journal article" date="2019" name="Int. J. Syst. Evol. Microbiol.">
        <title>The Global Catalogue of Microorganisms (GCM) 10K type strain sequencing project: providing services to taxonomists for standard genome sequencing and annotation.</title>
        <authorList>
            <consortium name="The Broad Institute Genomics Platform"/>
            <consortium name="The Broad Institute Genome Sequencing Center for Infectious Disease"/>
            <person name="Wu L."/>
            <person name="Ma J."/>
        </authorList>
    </citation>
    <scope>NUCLEOTIDE SEQUENCE [LARGE SCALE GENOMIC DNA]</scope>
    <source>
        <strain evidence="3">JCM 17664</strain>
    </source>
</reference>